<dbReference type="Proteomes" id="UP000078046">
    <property type="component" value="Unassembled WGS sequence"/>
</dbReference>
<evidence type="ECO:0000256" key="3">
    <source>
        <dbReference type="ARBA" id="ARBA00022707"/>
    </source>
</evidence>
<comment type="caution">
    <text evidence="5">The sequence shown here is derived from an EMBL/GenBank/DDBJ whole genome shotgun (WGS) entry which is preliminary data.</text>
</comment>
<dbReference type="GO" id="GO:0007030">
    <property type="term" value="P:Golgi organization"/>
    <property type="evidence" value="ECO:0007669"/>
    <property type="project" value="TreeGrafter"/>
</dbReference>
<sequence>MGQTVSLNEVNFSLPLQNDELKHMASLESIDENSKFWTDLFNRKILLFKSKNDEKVFEESACGFIKEFLINCSATNNFNFLVKSFNSIAKIIFTYPSNENDILMMNYSTSLFIIRYIFKHCFSQLNDQIILETVEQNTLELFFKSIIKVVMNVELRSATYRVIYESISILLSIMSLANHKHLNSDRKLLKMIYSENCISNLYSSLFVKTLMDIFMKQITSPFDIFDGHQSMVSKVFSTLGSIISYVTFKNTKNPFYSQSCIIQHTSLHLLLTLCNTLTLKNPFKRVLNACYSGQPTVSVKKSFTTNFDEFIKTIVNLSYTQSSKIILRNLISTNESFVSYFCKNQIQSLMVLINTYLHQLYVDVNCTSKETYLILTILLIFSQDDDFSKYCFQSNNYDSSWYKEYNLGNANTGSFLITVIIRLLQTNLDKNRDLYYHSNCLAIVSNLSRHCVNICPLTSQKLVDLLEIITKNCYLPNETENNVDKTIETSALQDTIKSLLEIINHILFNHFLMNSNLIYAVIQRVSLFTLLNGKSIYIIMENIDKIIAYFFNKIDNIEELSYEDILAQIQFQMNSFDTSILMKYPDAKLCYVKRTATETYFLSYIWEVIGQENFYHFDSSVE</sequence>
<dbReference type="InterPro" id="IPR019142">
    <property type="entry name" value="Dymeclin"/>
</dbReference>
<dbReference type="GO" id="GO:0005794">
    <property type="term" value="C:Golgi apparatus"/>
    <property type="evidence" value="ECO:0007669"/>
    <property type="project" value="TreeGrafter"/>
</dbReference>
<keyword evidence="4" id="KW-0449">Lipoprotein</keyword>
<name>A0A177BAT2_9BILA</name>
<dbReference type="PANTHER" id="PTHR12895:SF9">
    <property type="entry name" value="DYMECLIN"/>
    <property type="match status" value="1"/>
</dbReference>
<keyword evidence="3" id="KW-0519">Myristate</keyword>
<comment type="similarity">
    <text evidence="1">Belongs to the dymeclin family.</text>
</comment>
<evidence type="ECO:0000313" key="6">
    <source>
        <dbReference type="Proteomes" id="UP000078046"/>
    </source>
</evidence>
<protein>
    <recommendedName>
        <fullName evidence="2">Dymeclin</fullName>
    </recommendedName>
</protein>
<organism evidence="5 6">
    <name type="scientific">Intoshia linei</name>
    <dbReference type="NCBI Taxonomy" id="1819745"/>
    <lineage>
        <taxon>Eukaryota</taxon>
        <taxon>Metazoa</taxon>
        <taxon>Spiralia</taxon>
        <taxon>Lophotrochozoa</taxon>
        <taxon>Mesozoa</taxon>
        <taxon>Orthonectida</taxon>
        <taxon>Rhopaluridae</taxon>
        <taxon>Intoshia</taxon>
    </lineage>
</organism>
<gene>
    <name evidence="5" type="ORF">A3Q56_00889</name>
</gene>
<dbReference type="PANTHER" id="PTHR12895">
    <property type="entry name" value="DYMECLIN"/>
    <property type="match status" value="1"/>
</dbReference>
<keyword evidence="6" id="KW-1185">Reference proteome</keyword>
<accession>A0A177BAT2</accession>
<proteinExistence type="inferred from homology"/>
<evidence type="ECO:0000256" key="1">
    <source>
        <dbReference type="ARBA" id="ARBA00010603"/>
    </source>
</evidence>
<dbReference type="EMBL" id="LWCA01000062">
    <property type="protein sequence ID" value="OAF71315.1"/>
    <property type="molecule type" value="Genomic_DNA"/>
</dbReference>
<dbReference type="Pfam" id="PF09742">
    <property type="entry name" value="Dymeclin"/>
    <property type="match status" value="1"/>
</dbReference>
<dbReference type="OrthoDB" id="10253409at2759"/>
<evidence type="ECO:0000313" key="5">
    <source>
        <dbReference type="EMBL" id="OAF71315.1"/>
    </source>
</evidence>
<evidence type="ECO:0000256" key="4">
    <source>
        <dbReference type="ARBA" id="ARBA00023288"/>
    </source>
</evidence>
<reference evidence="5 6" key="1">
    <citation type="submission" date="2016-04" db="EMBL/GenBank/DDBJ databases">
        <title>The genome of Intoshia linei affirms orthonectids as highly simplified spiralians.</title>
        <authorList>
            <person name="Mikhailov K.V."/>
            <person name="Slusarev G.S."/>
            <person name="Nikitin M.A."/>
            <person name="Logacheva M.D."/>
            <person name="Penin A."/>
            <person name="Aleoshin V."/>
            <person name="Panchin Y.V."/>
        </authorList>
    </citation>
    <scope>NUCLEOTIDE SEQUENCE [LARGE SCALE GENOMIC DNA]</scope>
    <source>
        <strain evidence="5">Intl2013</strain>
        <tissue evidence="5">Whole animal</tissue>
    </source>
</reference>
<dbReference type="AlphaFoldDB" id="A0A177BAT2"/>
<evidence type="ECO:0000256" key="2">
    <source>
        <dbReference type="ARBA" id="ARBA00015736"/>
    </source>
</evidence>